<feature type="compositionally biased region" description="Low complexity" evidence="1">
    <location>
        <begin position="66"/>
        <end position="79"/>
    </location>
</feature>
<dbReference type="OrthoDB" id="1877767at2759"/>
<accession>A0A5N6TCZ8</accession>
<proteinExistence type="predicted"/>
<protein>
    <recommendedName>
        <fullName evidence="2">Transcription factor TFIIIC triple barrel domain-containing protein</fullName>
    </recommendedName>
</protein>
<sequence length="308" mass="34187">MPTHSEPVLILDPAMLMDSVLSPDGEESDYEYEYDDRETETFYLNLDLTSSHGPIRPPRRRNVSKTTTPLTPTLSGSTPASILDSRDDVNATMIASTEVVNSPTERVQILGLHTRNPIISYHNQIFSCSWADQVGTELLFTRPESESTPDSQEDTSQPRMDSLMQGKDFDLIAANSVKILGRRANLISNAGPTQHVICSDAGSYLTPGINRGTGPQTNQARFLDRLKSIKKAKGETDTVRTVFSLKRTQNLEERLRGWARTEEQLAEIQRLNGAALQGNPEAIAELENLYDQLGSQDAVPFEGPFQQH</sequence>
<feature type="domain" description="Transcription factor TFIIIC triple barrel" evidence="2">
    <location>
        <begin position="38"/>
        <end position="186"/>
    </location>
</feature>
<dbReference type="InterPro" id="IPR019481">
    <property type="entry name" value="TFIIIC_triple_barrel"/>
</dbReference>
<feature type="region of interest" description="Disordered" evidence="1">
    <location>
        <begin position="49"/>
        <end position="82"/>
    </location>
</feature>
<gene>
    <name evidence="3" type="ORF">BDV25DRAFT_167260</name>
</gene>
<keyword evidence="4" id="KW-1185">Reference proteome</keyword>
<evidence type="ECO:0000313" key="3">
    <source>
        <dbReference type="EMBL" id="KAE8144255.1"/>
    </source>
</evidence>
<name>A0A5N6TCZ8_ASPAV</name>
<dbReference type="EMBL" id="ML742614">
    <property type="protein sequence ID" value="KAE8144255.1"/>
    <property type="molecule type" value="Genomic_DNA"/>
</dbReference>
<evidence type="ECO:0000256" key="1">
    <source>
        <dbReference type="SAM" id="MobiDB-lite"/>
    </source>
</evidence>
<evidence type="ECO:0000259" key="2">
    <source>
        <dbReference type="Pfam" id="PF10419"/>
    </source>
</evidence>
<dbReference type="Gene3D" id="2.60.40.4370">
    <property type="match status" value="1"/>
</dbReference>
<dbReference type="Pfam" id="PF10419">
    <property type="entry name" value="TFIIIC_sub6"/>
    <property type="match status" value="1"/>
</dbReference>
<reference evidence="3 4" key="1">
    <citation type="submission" date="2019-04" db="EMBL/GenBank/DDBJ databases">
        <title>Friends and foes A comparative genomics study of 23 Aspergillus species from section Flavi.</title>
        <authorList>
            <consortium name="DOE Joint Genome Institute"/>
            <person name="Kjaerbolling I."/>
            <person name="Vesth T."/>
            <person name="Frisvad J.C."/>
            <person name="Nybo J.L."/>
            <person name="Theobald S."/>
            <person name="Kildgaard S."/>
            <person name="Isbrandt T."/>
            <person name="Kuo A."/>
            <person name="Sato A."/>
            <person name="Lyhne E.K."/>
            <person name="Kogle M.E."/>
            <person name="Wiebenga A."/>
            <person name="Kun R.S."/>
            <person name="Lubbers R.J."/>
            <person name="Makela M.R."/>
            <person name="Barry K."/>
            <person name="Chovatia M."/>
            <person name="Clum A."/>
            <person name="Daum C."/>
            <person name="Haridas S."/>
            <person name="He G."/>
            <person name="LaButti K."/>
            <person name="Lipzen A."/>
            <person name="Mondo S."/>
            <person name="Riley R."/>
            <person name="Salamov A."/>
            <person name="Simmons B.A."/>
            <person name="Magnuson J.K."/>
            <person name="Henrissat B."/>
            <person name="Mortensen U.H."/>
            <person name="Larsen T.O."/>
            <person name="Devries R.P."/>
            <person name="Grigoriev I.V."/>
            <person name="Machida M."/>
            <person name="Baker S.E."/>
            <person name="Andersen M.R."/>
        </authorList>
    </citation>
    <scope>NUCLEOTIDE SEQUENCE [LARGE SCALE GENOMIC DNA]</scope>
    <source>
        <strain evidence="3 4">IBT 18842</strain>
    </source>
</reference>
<dbReference type="Proteomes" id="UP000325780">
    <property type="component" value="Unassembled WGS sequence"/>
</dbReference>
<dbReference type="AlphaFoldDB" id="A0A5N6TCZ8"/>
<organism evidence="3 4">
    <name type="scientific">Aspergillus avenaceus</name>
    <dbReference type="NCBI Taxonomy" id="36643"/>
    <lineage>
        <taxon>Eukaryota</taxon>
        <taxon>Fungi</taxon>
        <taxon>Dikarya</taxon>
        <taxon>Ascomycota</taxon>
        <taxon>Pezizomycotina</taxon>
        <taxon>Eurotiomycetes</taxon>
        <taxon>Eurotiomycetidae</taxon>
        <taxon>Eurotiales</taxon>
        <taxon>Aspergillaceae</taxon>
        <taxon>Aspergillus</taxon>
        <taxon>Aspergillus subgen. Circumdati</taxon>
    </lineage>
</organism>
<evidence type="ECO:0000313" key="4">
    <source>
        <dbReference type="Proteomes" id="UP000325780"/>
    </source>
</evidence>